<evidence type="ECO:0000313" key="3">
    <source>
        <dbReference type="EMBL" id="KAF4310917.1"/>
    </source>
</evidence>
<reference evidence="3" key="1">
    <citation type="submission" date="2020-04" db="EMBL/GenBank/DDBJ databases">
        <title>Genome Assembly and Annotation of Botryosphaeria dothidea sdau 11-99, a Latent Pathogen of Apple Fruit Ring Rot in China.</title>
        <authorList>
            <person name="Yu C."/>
            <person name="Diao Y."/>
            <person name="Lu Q."/>
            <person name="Zhao J."/>
            <person name="Cui S."/>
            <person name="Peng C."/>
            <person name="He B."/>
            <person name="Liu H."/>
        </authorList>
    </citation>
    <scope>NUCLEOTIDE SEQUENCE [LARGE SCALE GENOMIC DNA]</scope>
    <source>
        <strain evidence="3">Sdau11-99</strain>
    </source>
</reference>
<accession>A0A8H4ND69</accession>
<keyword evidence="2" id="KW-0812">Transmembrane</keyword>
<evidence type="ECO:0008006" key="5">
    <source>
        <dbReference type="Google" id="ProtNLM"/>
    </source>
</evidence>
<organism evidence="3 4">
    <name type="scientific">Botryosphaeria dothidea</name>
    <dbReference type="NCBI Taxonomy" id="55169"/>
    <lineage>
        <taxon>Eukaryota</taxon>
        <taxon>Fungi</taxon>
        <taxon>Dikarya</taxon>
        <taxon>Ascomycota</taxon>
        <taxon>Pezizomycotina</taxon>
        <taxon>Dothideomycetes</taxon>
        <taxon>Dothideomycetes incertae sedis</taxon>
        <taxon>Botryosphaeriales</taxon>
        <taxon>Botryosphaeriaceae</taxon>
        <taxon>Botryosphaeria</taxon>
    </lineage>
</organism>
<dbReference type="SUPFAM" id="SSF48452">
    <property type="entry name" value="TPR-like"/>
    <property type="match status" value="1"/>
</dbReference>
<evidence type="ECO:0000256" key="1">
    <source>
        <dbReference type="SAM" id="MobiDB-lite"/>
    </source>
</evidence>
<feature type="compositionally biased region" description="Basic residues" evidence="1">
    <location>
        <begin position="14"/>
        <end position="24"/>
    </location>
</feature>
<name>A0A8H4ND69_9PEZI</name>
<dbReference type="InterPro" id="IPR011990">
    <property type="entry name" value="TPR-like_helical_dom_sf"/>
</dbReference>
<dbReference type="OrthoDB" id="414698at2759"/>
<keyword evidence="2" id="KW-0472">Membrane</keyword>
<feature type="transmembrane region" description="Helical" evidence="2">
    <location>
        <begin position="33"/>
        <end position="52"/>
    </location>
</feature>
<dbReference type="InterPro" id="IPR010323">
    <property type="entry name" value="DUF924"/>
</dbReference>
<dbReference type="Gene3D" id="1.20.58.320">
    <property type="entry name" value="TPR-like"/>
    <property type="match status" value="1"/>
</dbReference>
<dbReference type="AlphaFoldDB" id="A0A8H4ND69"/>
<keyword evidence="4" id="KW-1185">Reference proteome</keyword>
<dbReference type="Gene3D" id="1.25.40.10">
    <property type="entry name" value="Tetratricopeptide repeat domain"/>
    <property type="match status" value="1"/>
</dbReference>
<comment type="caution">
    <text evidence="3">The sequence shown here is derived from an EMBL/GenBank/DDBJ whole genome shotgun (WGS) entry which is preliminary data.</text>
</comment>
<dbReference type="EMBL" id="WWBZ02000012">
    <property type="protein sequence ID" value="KAF4310917.1"/>
    <property type="molecule type" value="Genomic_DNA"/>
</dbReference>
<sequence length="327" mass="36387">MDRKEQGTNPPHSRSTRTTRKARREIRQTTKSIQAVIAIVVGVVIAIVAGMSSPAFTLNKRLFDPATYSRIRSVWFGDLPATATTVPFEYGKKWFGAGLPEEKTAFDNTCATSFGDALASIGPDKYALPPLNVGGNSTYAAELAHASSIAAPFAQALTDAAAGAGDIRAGEEAAADTALSLVLLLDQMSRNIFRKDQKAVYSHYDRISRSVLRHVLETSPRADLHPKWRASPAYRLWFYMPLMHSEFVEDHRRYEELVGEMVGELQRGGDTEAVEYAQKSLDFEVKHREILDRFGRYPHRNEVMGRTMTKEEKEWLEAGGETFGTKG</sequence>
<proteinExistence type="predicted"/>
<keyword evidence="2" id="KW-1133">Transmembrane helix</keyword>
<dbReference type="Pfam" id="PF06041">
    <property type="entry name" value="DUF924"/>
    <property type="match status" value="1"/>
</dbReference>
<evidence type="ECO:0000313" key="4">
    <source>
        <dbReference type="Proteomes" id="UP000572817"/>
    </source>
</evidence>
<protein>
    <recommendedName>
        <fullName evidence="5">Transmembrane protein</fullName>
    </recommendedName>
</protein>
<gene>
    <name evidence="3" type="ORF">GTA08_BOTSDO13614</name>
</gene>
<dbReference type="Proteomes" id="UP000572817">
    <property type="component" value="Unassembled WGS sequence"/>
</dbReference>
<feature type="region of interest" description="Disordered" evidence="1">
    <location>
        <begin position="1"/>
        <end position="26"/>
    </location>
</feature>
<evidence type="ECO:0000256" key="2">
    <source>
        <dbReference type="SAM" id="Phobius"/>
    </source>
</evidence>